<evidence type="ECO:0000313" key="3">
    <source>
        <dbReference type="Proteomes" id="UP000683360"/>
    </source>
</evidence>
<evidence type="ECO:0000259" key="1">
    <source>
        <dbReference type="PROSITE" id="PS50234"/>
    </source>
</evidence>
<dbReference type="SMART" id="SM00327">
    <property type="entry name" value="VWA"/>
    <property type="match status" value="1"/>
</dbReference>
<dbReference type="Proteomes" id="UP000683360">
    <property type="component" value="Unassembled WGS sequence"/>
</dbReference>
<keyword evidence="3" id="KW-1185">Reference proteome</keyword>
<dbReference type="OrthoDB" id="6365798at2759"/>
<name>A0A8S3SX44_MYTED</name>
<dbReference type="PANTHER" id="PTHR10166:SF66">
    <property type="entry name" value="VWFA AND CACHE DOMAIN-CONTAINING PROTEIN CG16868"/>
    <property type="match status" value="1"/>
</dbReference>
<dbReference type="CDD" id="cd00198">
    <property type="entry name" value="vWFA"/>
    <property type="match status" value="1"/>
</dbReference>
<comment type="caution">
    <text evidence="2">The sequence shown here is derived from an EMBL/GenBank/DDBJ whole genome shotgun (WGS) entry which is preliminary data.</text>
</comment>
<dbReference type="PANTHER" id="PTHR10166">
    <property type="entry name" value="VOLTAGE-DEPENDENT CALCIUM CHANNEL SUBUNIT ALPHA-2/DELTA-RELATED"/>
    <property type="match status" value="1"/>
</dbReference>
<accession>A0A8S3SX44</accession>
<evidence type="ECO:0000313" key="2">
    <source>
        <dbReference type="EMBL" id="CAG2225371.1"/>
    </source>
</evidence>
<gene>
    <name evidence="2" type="ORF">MEDL_38484</name>
</gene>
<dbReference type="GO" id="GO:0005245">
    <property type="term" value="F:voltage-gated calcium channel activity"/>
    <property type="evidence" value="ECO:0007669"/>
    <property type="project" value="TreeGrafter"/>
</dbReference>
<feature type="domain" description="VWFA" evidence="1">
    <location>
        <begin position="18"/>
        <end position="224"/>
    </location>
</feature>
<dbReference type="Pfam" id="PF13519">
    <property type="entry name" value="VWA_2"/>
    <property type="match status" value="1"/>
</dbReference>
<dbReference type="PRINTS" id="PR00453">
    <property type="entry name" value="VWFADOMAIN"/>
</dbReference>
<dbReference type="InterPro" id="IPR036465">
    <property type="entry name" value="vWFA_dom_sf"/>
</dbReference>
<sequence>MFKSRSSYASAASPTDKDVVLVIDTSSSMKQSSGITAKTKMVIVKEAENNVIQTLKPNDRVGLVSFDKEAKTPSMPSTSHSYELKQYIFTLNTGTTGDSNYEKALLAAFNYFHSSNDTLNNDNRVKVILFITDGKSTLGRNPVQVIRQDLDAQQQLTGMANQVLAIGLKPVGHFEDFNQNNQKLLLTKLATFYIHLPTGSQSEQSTFTVPYVDRFSEVGLITSLCRPVNVISFHGVMCTDVKISELLTEV</sequence>
<dbReference type="SUPFAM" id="SSF53300">
    <property type="entry name" value="vWA-like"/>
    <property type="match status" value="1"/>
</dbReference>
<organism evidence="2 3">
    <name type="scientific">Mytilus edulis</name>
    <name type="common">Blue mussel</name>
    <dbReference type="NCBI Taxonomy" id="6550"/>
    <lineage>
        <taxon>Eukaryota</taxon>
        <taxon>Metazoa</taxon>
        <taxon>Spiralia</taxon>
        <taxon>Lophotrochozoa</taxon>
        <taxon>Mollusca</taxon>
        <taxon>Bivalvia</taxon>
        <taxon>Autobranchia</taxon>
        <taxon>Pteriomorphia</taxon>
        <taxon>Mytilida</taxon>
        <taxon>Mytiloidea</taxon>
        <taxon>Mytilidae</taxon>
        <taxon>Mytilinae</taxon>
        <taxon>Mytilus</taxon>
    </lineage>
</organism>
<dbReference type="InterPro" id="IPR002035">
    <property type="entry name" value="VWF_A"/>
</dbReference>
<protein>
    <recommendedName>
        <fullName evidence="1">VWFA domain-containing protein</fullName>
    </recommendedName>
</protein>
<dbReference type="Gene3D" id="3.40.50.410">
    <property type="entry name" value="von Willebrand factor, type A domain"/>
    <property type="match status" value="1"/>
</dbReference>
<dbReference type="AlphaFoldDB" id="A0A8S3SX44"/>
<dbReference type="InterPro" id="IPR051173">
    <property type="entry name" value="Ca_channel_alpha-2/delta"/>
</dbReference>
<dbReference type="PROSITE" id="PS50234">
    <property type="entry name" value="VWFA"/>
    <property type="match status" value="1"/>
</dbReference>
<dbReference type="EMBL" id="CAJPWZ010001847">
    <property type="protein sequence ID" value="CAG2225371.1"/>
    <property type="molecule type" value="Genomic_DNA"/>
</dbReference>
<dbReference type="GO" id="GO:0005891">
    <property type="term" value="C:voltage-gated calcium channel complex"/>
    <property type="evidence" value="ECO:0007669"/>
    <property type="project" value="TreeGrafter"/>
</dbReference>
<proteinExistence type="predicted"/>
<reference evidence="2" key="1">
    <citation type="submission" date="2021-03" db="EMBL/GenBank/DDBJ databases">
        <authorList>
            <person name="Bekaert M."/>
        </authorList>
    </citation>
    <scope>NUCLEOTIDE SEQUENCE</scope>
</reference>